<feature type="region of interest" description="Disordered" evidence="1">
    <location>
        <begin position="183"/>
        <end position="209"/>
    </location>
</feature>
<dbReference type="KEGG" id="lum:CNR27_08220"/>
<evidence type="ECO:0000313" key="4">
    <source>
        <dbReference type="Proteomes" id="UP000218968"/>
    </source>
</evidence>
<feature type="signal peptide" evidence="2">
    <location>
        <begin position="1"/>
        <end position="22"/>
    </location>
</feature>
<evidence type="ECO:0000256" key="2">
    <source>
        <dbReference type="SAM" id="SignalP"/>
    </source>
</evidence>
<feature type="chain" id="PRO_5013284835" evidence="2">
    <location>
        <begin position="23"/>
        <end position="209"/>
    </location>
</feature>
<keyword evidence="4" id="KW-1185">Reference proteome</keyword>
<dbReference type="OrthoDB" id="9151236at2"/>
<name>A0A290XE50_9GAMM</name>
<feature type="compositionally biased region" description="Basic and acidic residues" evidence="1">
    <location>
        <begin position="197"/>
        <end position="209"/>
    </location>
</feature>
<accession>A0A290XE50</accession>
<dbReference type="EMBL" id="CP023406">
    <property type="protein sequence ID" value="ATD67422.1"/>
    <property type="molecule type" value="Genomic_DNA"/>
</dbReference>
<keyword evidence="2" id="KW-0732">Signal</keyword>
<dbReference type="AlphaFoldDB" id="A0A290XE50"/>
<reference evidence="4" key="1">
    <citation type="submission" date="2017-09" db="EMBL/GenBank/DDBJ databases">
        <title>Luteimonas liuhanmingii sp.nov., isolated from the intestinal contents of Tibetan Plateau Pika in Yushu, Qinghai Province, China.</title>
        <authorList>
            <person name="Gui Z."/>
        </authorList>
    </citation>
    <scope>NUCLEOTIDE SEQUENCE [LARGE SCALE GENOMIC DNA]</scope>
    <source>
        <strain evidence="4">100111</strain>
    </source>
</reference>
<proteinExistence type="predicted"/>
<gene>
    <name evidence="3" type="ORF">CNR27_08220</name>
</gene>
<evidence type="ECO:0000256" key="1">
    <source>
        <dbReference type="SAM" id="MobiDB-lite"/>
    </source>
</evidence>
<dbReference type="Proteomes" id="UP000218968">
    <property type="component" value="Chromosome"/>
</dbReference>
<dbReference type="RefSeq" id="WP_096297835.1">
    <property type="nucleotide sequence ID" value="NZ_CP023406.1"/>
</dbReference>
<sequence length="209" mass="23169">MTRRPTILLLCGLLAMLAPAQAQVSDNAELASIHHEDQQARADAANIDWSVVYREDAARRARVLVLMREGALRTAADHYHAAMVFQHGKGLEDIRIAHALSTLASTLDPDEIRYRWLVAASWDRIMTTQLQPQWFGTQFHGDEAGLFLYPMADGAVDDAERVRMGVPPLAETQAKIGEMAAAMGQQVHPDPPTIEQLRQERRPGETSAP</sequence>
<evidence type="ECO:0000313" key="3">
    <source>
        <dbReference type="EMBL" id="ATD67422.1"/>
    </source>
</evidence>
<protein>
    <submittedName>
        <fullName evidence="3">Uncharacterized protein</fullName>
    </submittedName>
</protein>
<organism evidence="3 4">
    <name type="scientific">Luteimonas chenhongjianii</name>
    <dbReference type="NCBI Taxonomy" id="2006110"/>
    <lineage>
        <taxon>Bacteria</taxon>
        <taxon>Pseudomonadati</taxon>
        <taxon>Pseudomonadota</taxon>
        <taxon>Gammaproteobacteria</taxon>
        <taxon>Lysobacterales</taxon>
        <taxon>Lysobacteraceae</taxon>
        <taxon>Luteimonas</taxon>
    </lineage>
</organism>